<evidence type="ECO:0000313" key="5">
    <source>
        <dbReference type="EMBL" id="OWY35006.1"/>
    </source>
</evidence>
<name>A0A225SUY6_9BURK</name>
<evidence type="ECO:0000256" key="3">
    <source>
        <dbReference type="ARBA" id="ARBA00022679"/>
    </source>
</evidence>
<dbReference type="InterPro" id="IPR011004">
    <property type="entry name" value="Trimer_LpxA-like_sf"/>
</dbReference>
<dbReference type="RefSeq" id="WP_088754918.1">
    <property type="nucleotide sequence ID" value="NZ_NJGV01000007.1"/>
</dbReference>
<keyword evidence="4" id="KW-0012">Acyltransferase</keyword>
<accession>A0A225SUY6</accession>
<keyword evidence="3 5" id="KW-0808">Transferase</keyword>
<dbReference type="Gene3D" id="2.160.10.10">
    <property type="entry name" value="Hexapeptide repeat proteins"/>
    <property type="match status" value="1"/>
</dbReference>
<dbReference type="PANTHER" id="PTHR43584">
    <property type="entry name" value="NUCLEOTIDYL TRANSFERASE"/>
    <property type="match status" value="1"/>
</dbReference>
<dbReference type="Pfam" id="PF00132">
    <property type="entry name" value="Hexapep"/>
    <property type="match status" value="1"/>
</dbReference>
<organism evidence="5 6">
    <name type="scientific">Herbaspirillum aquaticum</name>
    <dbReference type="NCBI Taxonomy" id="568783"/>
    <lineage>
        <taxon>Bacteria</taxon>
        <taxon>Pseudomonadati</taxon>
        <taxon>Pseudomonadota</taxon>
        <taxon>Betaproteobacteria</taxon>
        <taxon>Burkholderiales</taxon>
        <taxon>Oxalobacteraceae</taxon>
        <taxon>Herbaspirillum</taxon>
    </lineage>
</organism>
<dbReference type="GO" id="GO:0016746">
    <property type="term" value="F:acyltransferase activity"/>
    <property type="evidence" value="ECO:0007669"/>
    <property type="project" value="UniProtKB-KW"/>
</dbReference>
<reference evidence="5 6" key="1">
    <citation type="journal article" date="2010" name="Int. J. Syst. Evol. Microbiol.">
        <title>Reclassification of Herbaspirillum putei as a later heterotypic synonym of Herbaspirillum huttiense, with the description of H. huttiense subsp. huttiense subsp. nov. and H. huttiense subsp. putei subsp. nov., comb. nov., and description of Herbaspirillum aquaticum sp. nov.</title>
        <authorList>
            <person name="Dobritsa A.P."/>
            <person name="Reddy M.C."/>
            <person name="Samadpour M."/>
        </authorList>
    </citation>
    <scope>NUCLEOTIDE SEQUENCE [LARGE SCALE GENOMIC DNA]</scope>
    <source>
        <strain evidence="5 6">IEH 4430</strain>
    </source>
</reference>
<evidence type="ECO:0000256" key="2">
    <source>
        <dbReference type="ARBA" id="ARBA00007947"/>
    </source>
</evidence>
<comment type="similarity">
    <text evidence="1">In the C-terminal section; belongs to the transferase hexapeptide repeat family.</text>
</comment>
<dbReference type="InterPro" id="IPR001451">
    <property type="entry name" value="Hexapep"/>
</dbReference>
<sequence length="222" mass="23493">MTTAHLSHFIVSIEDSALAPWASLAPWQLTAQSEAIVCQMLPTLDASQFRIDGEVAIHRTAVIEQGVTLKGPLIVGPGVFVGAHAYFRGGCWIAEGCSIGPGCELKSSFLFAQARLAHFNFVGDTVVGRHVNLEAGSIVCNHRNERDDKMVRVRIDGKLVSTGVNKFGAVLGDGCRVGANAVIAPGALLARGTIIARTALRDDELDAARLAPALDPVAMRNA</sequence>
<proteinExistence type="inferred from homology"/>
<comment type="caution">
    <text evidence="5">The sequence shown here is derived from an EMBL/GenBank/DDBJ whole genome shotgun (WGS) entry which is preliminary data.</text>
</comment>
<dbReference type="SUPFAM" id="SSF51161">
    <property type="entry name" value="Trimeric LpxA-like enzymes"/>
    <property type="match status" value="1"/>
</dbReference>
<comment type="similarity">
    <text evidence="2">In the N-terminal section; belongs to the N-acetylglucosamine-1-phosphate uridyltransferase family.</text>
</comment>
<dbReference type="InterPro" id="IPR050065">
    <property type="entry name" value="GlmU-like"/>
</dbReference>
<evidence type="ECO:0000256" key="1">
    <source>
        <dbReference type="ARBA" id="ARBA00007707"/>
    </source>
</evidence>
<dbReference type="PANTHER" id="PTHR43584:SF8">
    <property type="entry name" value="N-ACETYLMURAMATE ALPHA-1-PHOSPHATE URIDYLYLTRANSFERASE"/>
    <property type="match status" value="1"/>
</dbReference>
<dbReference type="GO" id="GO:0016779">
    <property type="term" value="F:nucleotidyltransferase activity"/>
    <property type="evidence" value="ECO:0007669"/>
    <property type="project" value="UniProtKB-ARBA"/>
</dbReference>
<dbReference type="Proteomes" id="UP000214747">
    <property type="component" value="Unassembled WGS sequence"/>
</dbReference>
<evidence type="ECO:0000313" key="6">
    <source>
        <dbReference type="Proteomes" id="UP000214747"/>
    </source>
</evidence>
<keyword evidence="6" id="KW-1185">Reference proteome</keyword>
<evidence type="ECO:0000256" key="4">
    <source>
        <dbReference type="ARBA" id="ARBA00023315"/>
    </source>
</evidence>
<dbReference type="AlphaFoldDB" id="A0A225SUY6"/>
<dbReference type="EMBL" id="NJGV01000007">
    <property type="protein sequence ID" value="OWY35006.1"/>
    <property type="molecule type" value="Genomic_DNA"/>
</dbReference>
<gene>
    <name evidence="5" type="ORF">CEJ45_09640</name>
</gene>
<protein>
    <submittedName>
        <fullName evidence="5">LpxA family transferase</fullName>
    </submittedName>
</protein>